<evidence type="ECO:0000256" key="4">
    <source>
        <dbReference type="ARBA" id="ARBA00022737"/>
    </source>
</evidence>
<feature type="compositionally biased region" description="Polar residues" evidence="12">
    <location>
        <begin position="54"/>
        <end position="64"/>
    </location>
</feature>
<feature type="compositionally biased region" description="Basic and acidic residues" evidence="12">
    <location>
        <begin position="230"/>
        <end position="244"/>
    </location>
</feature>
<dbReference type="InterPro" id="IPR013087">
    <property type="entry name" value="Znf_C2H2_type"/>
</dbReference>
<comment type="subcellular location">
    <subcellularLocation>
        <location evidence="1">Nucleus</location>
    </subcellularLocation>
</comment>
<keyword evidence="2" id="KW-0678">Repressor</keyword>
<evidence type="ECO:0000256" key="9">
    <source>
        <dbReference type="ARBA" id="ARBA00023242"/>
    </source>
</evidence>
<keyword evidence="15" id="KW-1185">Reference proteome</keyword>
<keyword evidence="9" id="KW-0539">Nucleus</keyword>
<keyword evidence="7" id="KW-0805">Transcription regulation</keyword>
<evidence type="ECO:0000256" key="12">
    <source>
        <dbReference type="SAM" id="MobiDB-lite"/>
    </source>
</evidence>
<feature type="compositionally biased region" description="Low complexity" evidence="12">
    <location>
        <begin position="396"/>
        <end position="409"/>
    </location>
</feature>
<name>A0A1E4RN20_9ASCO</name>
<dbReference type="Gene3D" id="3.30.160.60">
    <property type="entry name" value="Classic Zinc Finger"/>
    <property type="match status" value="2"/>
</dbReference>
<keyword evidence="6" id="KW-0862">Zinc</keyword>
<evidence type="ECO:0000256" key="2">
    <source>
        <dbReference type="ARBA" id="ARBA00022491"/>
    </source>
</evidence>
<feature type="compositionally biased region" description="Basic and acidic residues" evidence="12">
    <location>
        <begin position="254"/>
        <end position="271"/>
    </location>
</feature>
<evidence type="ECO:0000256" key="3">
    <source>
        <dbReference type="ARBA" id="ARBA00022723"/>
    </source>
</evidence>
<dbReference type="SUPFAM" id="SSF57667">
    <property type="entry name" value="beta-beta-alpha zinc fingers"/>
    <property type="match status" value="2"/>
</dbReference>
<proteinExistence type="inferred from homology"/>
<dbReference type="GO" id="GO:0005634">
    <property type="term" value="C:nucleus"/>
    <property type="evidence" value="ECO:0007669"/>
    <property type="project" value="UniProtKB-SubCell"/>
</dbReference>
<evidence type="ECO:0000256" key="8">
    <source>
        <dbReference type="ARBA" id="ARBA00023163"/>
    </source>
</evidence>
<feature type="compositionally biased region" description="Polar residues" evidence="12">
    <location>
        <begin position="378"/>
        <end position="395"/>
    </location>
</feature>
<evidence type="ECO:0000313" key="15">
    <source>
        <dbReference type="Proteomes" id="UP000095085"/>
    </source>
</evidence>
<dbReference type="FunFam" id="3.30.160.60:FF:001289">
    <property type="entry name" value="Zinc finger protein 574"/>
    <property type="match status" value="1"/>
</dbReference>
<evidence type="ECO:0000256" key="11">
    <source>
        <dbReference type="PROSITE-ProRule" id="PRU00042"/>
    </source>
</evidence>
<dbReference type="GO" id="GO:0045944">
    <property type="term" value="P:positive regulation of transcription by RNA polymerase II"/>
    <property type="evidence" value="ECO:0007669"/>
    <property type="project" value="TreeGrafter"/>
</dbReference>
<organism evidence="14 15">
    <name type="scientific">Hyphopichia burtonii NRRL Y-1933</name>
    <dbReference type="NCBI Taxonomy" id="984485"/>
    <lineage>
        <taxon>Eukaryota</taxon>
        <taxon>Fungi</taxon>
        <taxon>Dikarya</taxon>
        <taxon>Ascomycota</taxon>
        <taxon>Saccharomycotina</taxon>
        <taxon>Pichiomycetes</taxon>
        <taxon>Debaryomycetaceae</taxon>
        <taxon>Hyphopichia</taxon>
    </lineage>
</organism>
<protein>
    <recommendedName>
        <fullName evidence="13">C2H2-type domain-containing protein</fullName>
    </recommendedName>
</protein>
<dbReference type="GO" id="GO:0008270">
    <property type="term" value="F:zinc ion binding"/>
    <property type="evidence" value="ECO:0007669"/>
    <property type="project" value="UniProtKB-KW"/>
</dbReference>
<dbReference type="EMBL" id="KV454539">
    <property type="protein sequence ID" value="ODV68653.1"/>
    <property type="molecule type" value="Genomic_DNA"/>
</dbReference>
<comment type="similarity">
    <text evidence="10">Belongs to the pacC/RIM101 family.</text>
</comment>
<dbReference type="AlphaFoldDB" id="A0A1E4RN20"/>
<evidence type="ECO:0000256" key="7">
    <source>
        <dbReference type="ARBA" id="ARBA00023015"/>
    </source>
</evidence>
<dbReference type="PANTHER" id="PTHR47257">
    <property type="entry name" value="PH-RESPONSE TRANSCRIPTION FACTOR PACC/RIM101"/>
    <property type="match status" value="1"/>
</dbReference>
<dbReference type="InterPro" id="IPR036236">
    <property type="entry name" value="Znf_C2H2_sf"/>
</dbReference>
<feature type="compositionally biased region" description="Low complexity" evidence="12">
    <location>
        <begin position="35"/>
        <end position="53"/>
    </location>
</feature>
<dbReference type="PANTHER" id="PTHR47257:SF1">
    <property type="entry name" value="PH-RESPONSE TRANSCRIPTION FACTOR PACC_RIM101"/>
    <property type="match status" value="1"/>
</dbReference>
<sequence length="592" mass="67943">MSGMNYNLHPMSYLNATTTDRMMDSEIDIDIDAVSSTSPTNSSQSANGSPQSSFTSQSTANSPIHNDKHQQGQVADQRQLEAKNQMSVQQAPVQQVPQQFIPQAQAFLPDNNLNGFFGLNGNAGVVSKPEEKKPAKKTYRKIKDEDLQGPFKCQWKTCNIIFDTPELLYDHLCDDHVGRKASNNLSLTCYWDNCLTTTVKRDHITSHLRVHVPLKPFHCDVCPKSFKRPQDLKKHTKIHEDDHQRKLKKSQKKLMKEEQQRRQQDDLKYDGLHPNPHHHSHPIYPPAPPLPYGYQSNDLGYNYQQNDMDLNRKRRFDNNSHHNMYVVNSILSDFNFYSNNTASNTLNQDFSNKRTKIEPQYNMDMFNKLNHLDENLNQHQQHNPSFGTSATLNIHPQQQQPQQQQQQQPNLYEAEKFFNSLSSSIDMQYQNLNNSTDNHHYSQHGNLYPSVPQFPATNMDSTKSDLLTNNHGIGYSPSYPQVNRSNYLTNNSTNLTSEFGGVSNYQKSGQKLSNDVDEEEDSLLNNINDSLNKLTLKNDDKLDINLVKKHKEMIQLVCDYLSSLKKGEHCEVNNINEINESGRKLYPTITAF</sequence>
<feature type="region of interest" description="Disordered" evidence="12">
    <location>
        <begin position="34"/>
        <end position="93"/>
    </location>
</feature>
<feature type="compositionally biased region" description="Polar residues" evidence="12">
    <location>
        <begin position="71"/>
        <end position="87"/>
    </location>
</feature>
<keyword evidence="8" id="KW-0804">Transcription</keyword>
<gene>
    <name evidence="14" type="ORF">HYPBUDRAFT_160525</name>
</gene>
<evidence type="ECO:0000256" key="10">
    <source>
        <dbReference type="ARBA" id="ARBA00038089"/>
    </source>
</evidence>
<dbReference type="SMART" id="SM00355">
    <property type="entry name" value="ZnF_C2H2"/>
    <property type="match status" value="3"/>
</dbReference>
<evidence type="ECO:0000259" key="13">
    <source>
        <dbReference type="PROSITE" id="PS50157"/>
    </source>
</evidence>
<dbReference type="InterPro" id="IPR050806">
    <property type="entry name" value="pacC/RIM101"/>
</dbReference>
<evidence type="ECO:0000256" key="6">
    <source>
        <dbReference type="ARBA" id="ARBA00022833"/>
    </source>
</evidence>
<feature type="domain" description="C2H2-type" evidence="13">
    <location>
        <begin position="187"/>
        <end position="216"/>
    </location>
</feature>
<feature type="domain" description="C2H2-type" evidence="13">
    <location>
        <begin position="151"/>
        <end position="181"/>
    </location>
</feature>
<dbReference type="OrthoDB" id="6155966at2759"/>
<feature type="region of interest" description="Disordered" evidence="12">
    <location>
        <begin position="378"/>
        <end position="409"/>
    </location>
</feature>
<dbReference type="Proteomes" id="UP000095085">
    <property type="component" value="Unassembled WGS sequence"/>
</dbReference>
<feature type="region of interest" description="Disordered" evidence="12">
    <location>
        <begin position="230"/>
        <end position="284"/>
    </location>
</feature>
<dbReference type="PROSITE" id="PS50157">
    <property type="entry name" value="ZINC_FINGER_C2H2_2"/>
    <property type="match status" value="3"/>
</dbReference>
<feature type="domain" description="C2H2-type" evidence="13">
    <location>
        <begin position="217"/>
        <end position="244"/>
    </location>
</feature>
<keyword evidence="4" id="KW-0677">Repeat</keyword>
<dbReference type="PROSITE" id="PS00028">
    <property type="entry name" value="ZINC_FINGER_C2H2_1"/>
    <property type="match status" value="2"/>
</dbReference>
<evidence type="ECO:0000256" key="5">
    <source>
        <dbReference type="ARBA" id="ARBA00022771"/>
    </source>
</evidence>
<dbReference type="RefSeq" id="XP_020077720.1">
    <property type="nucleotide sequence ID" value="XM_020222491.1"/>
</dbReference>
<evidence type="ECO:0000313" key="14">
    <source>
        <dbReference type="EMBL" id="ODV68653.1"/>
    </source>
</evidence>
<accession>A0A1E4RN20</accession>
<dbReference type="GeneID" id="30997040"/>
<dbReference type="STRING" id="984485.A0A1E4RN20"/>
<evidence type="ECO:0000256" key="1">
    <source>
        <dbReference type="ARBA" id="ARBA00004123"/>
    </source>
</evidence>
<keyword evidence="5 11" id="KW-0863">Zinc-finger</keyword>
<reference evidence="15" key="1">
    <citation type="submission" date="2016-05" db="EMBL/GenBank/DDBJ databases">
        <title>Comparative genomics of biotechnologically important yeasts.</title>
        <authorList>
            <consortium name="DOE Joint Genome Institute"/>
            <person name="Riley R."/>
            <person name="Haridas S."/>
            <person name="Wolfe K.H."/>
            <person name="Lopes M.R."/>
            <person name="Hittinger C.T."/>
            <person name="Goker M."/>
            <person name="Salamov A."/>
            <person name="Wisecaver J."/>
            <person name="Long T.M."/>
            <person name="Aerts A.L."/>
            <person name="Barry K."/>
            <person name="Choi C."/>
            <person name="Clum A."/>
            <person name="Coughlan A.Y."/>
            <person name="Deshpande S."/>
            <person name="Douglass A.P."/>
            <person name="Hanson S.J."/>
            <person name="Klenk H.-P."/>
            <person name="Labutti K."/>
            <person name="Lapidus A."/>
            <person name="Lindquist E."/>
            <person name="Lipzen A."/>
            <person name="Meier-Kolthoff J.P."/>
            <person name="Ohm R.A."/>
            <person name="Otillar R.P."/>
            <person name="Pangilinan J."/>
            <person name="Peng Y."/>
            <person name="Rokas A."/>
            <person name="Rosa C.A."/>
            <person name="Scheuner C."/>
            <person name="Sibirny A.A."/>
            <person name="Slot J.C."/>
            <person name="Stielow J.B."/>
            <person name="Sun H."/>
            <person name="Kurtzman C.P."/>
            <person name="Blackwell M."/>
            <person name="Grigoriev I.V."/>
            <person name="Jeffries T.W."/>
        </authorList>
    </citation>
    <scope>NUCLEOTIDE SEQUENCE [LARGE SCALE GENOMIC DNA]</scope>
    <source>
        <strain evidence="15">NRRL Y-1933</strain>
    </source>
</reference>
<keyword evidence="3" id="KW-0479">Metal-binding</keyword>